<dbReference type="NCBIfam" id="TIGR00380">
    <property type="entry name" value="cobal_cbiB"/>
    <property type="match status" value="1"/>
</dbReference>
<dbReference type="Proteomes" id="UP001629214">
    <property type="component" value="Unassembled WGS sequence"/>
</dbReference>
<comment type="caution">
    <text evidence="9">Lacks conserved residue(s) required for the propagation of feature annotation.</text>
</comment>
<keyword evidence="8 9" id="KW-0472">Membrane</keyword>
<comment type="pathway">
    <text evidence="2 9">Cofactor biosynthesis; adenosylcobalamin biosynthesis.</text>
</comment>
<evidence type="ECO:0000256" key="1">
    <source>
        <dbReference type="ARBA" id="ARBA00004651"/>
    </source>
</evidence>
<gene>
    <name evidence="10" type="primary">cbiB</name>
    <name evidence="9" type="synonym">cobD</name>
    <name evidence="10" type="ORF">PQR63_14740</name>
</gene>
<feature type="transmembrane region" description="Helical" evidence="9">
    <location>
        <begin position="57"/>
        <end position="78"/>
    </location>
</feature>
<evidence type="ECO:0000256" key="4">
    <source>
        <dbReference type="ARBA" id="ARBA00022475"/>
    </source>
</evidence>
<dbReference type="PANTHER" id="PTHR34308:SF1">
    <property type="entry name" value="COBALAMIN BIOSYNTHESIS PROTEIN CBIB"/>
    <property type="match status" value="1"/>
</dbReference>
<comment type="similarity">
    <text evidence="3 9">Belongs to the CobD/CbiB family.</text>
</comment>
<dbReference type="InterPro" id="IPR004485">
    <property type="entry name" value="Cobalamin_biosynth_CobD/CbiB"/>
</dbReference>
<keyword evidence="4 9" id="KW-1003">Cell membrane</keyword>
<dbReference type="EMBL" id="JAQQFR010000009">
    <property type="protein sequence ID" value="MFL9879654.1"/>
    <property type="molecule type" value="Genomic_DNA"/>
</dbReference>
<dbReference type="HAMAP" id="MF_00024">
    <property type="entry name" value="CobD_CbiB"/>
    <property type="match status" value="1"/>
</dbReference>
<sequence>MIGFDMTLLALLMVAGVALDWLLGEVSRWHPLVGFGCYVQWLERQLNRQPGSYARGALAWSLAVLPLVALSVVITILLARQSFWLAAAWHVVLLYFCIGLRSLRDHVMPIAQALKAGDLAAARNLTGRIVSRDTTQSQETDLAKAAVESLLENGNDAVFGTLFWFAVAGGPGALLFRLANTLDAMWGYRTPRFLAFGCVAARIDDGLNWIPARLTAWSYALLGNWRQARTCWRTQASAWSSPNAGPVMSSGAGALGLALGGTAIYDGEVEERPPLGMGRDAVADDIVRAWKLVSRTAMLWLTVMLTISMLMTMLYTTYVSLTMGGTHA</sequence>
<evidence type="ECO:0000256" key="5">
    <source>
        <dbReference type="ARBA" id="ARBA00022573"/>
    </source>
</evidence>
<evidence type="ECO:0000256" key="7">
    <source>
        <dbReference type="ARBA" id="ARBA00022989"/>
    </source>
</evidence>
<dbReference type="Pfam" id="PF03186">
    <property type="entry name" value="CobD_Cbib"/>
    <property type="match status" value="1"/>
</dbReference>
<keyword evidence="6 9" id="KW-0812">Transmembrane</keyword>
<evidence type="ECO:0000256" key="8">
    <source>
        <dbReference type="ARBA" id="ARBA00023136"/>
    </source>
</evidence>
<protein>
    <recommendedName>
        <fullName evidence="9">Cobalamin biosynthesis protein CobD</fullName>
    </recommendedName>
</protein>
<keyword evidence="5 9" id="KW-0169">Cobalamin biosynthesis</keyword>
<comment type="function">
    <text evidence="9">Converts cobyric acid to cobinamide by the addition of aminopropanol on the F carboxylic group.</text>
</comment>
<proteinExistence type="inferred from homology"/>
<evidence type="ECO:0000313" key="11">
    <source>
        <dbReference type="Proteomes" id="UP001629214"/>
    </source>
</evidence>
<feature type="transmembrane region" description="Helical" evidence="9">
    <location>
        <begin position="298"/>
        <end position="318"/>
    </location>
</feature>
<feature type="transmembrane region" description="Helical" evidence="9">
    <location>
        <begin position="157"/>
        <end position="179"/>
    </location>
</feature>
<dbReference type="PANTHER" id="PTHR34308">
    <property type="entry name" value="COBALAMIN BIOSYNTHESIS PROTEIN CBIB"/>
    <property type="match status" value="1"/>
</dbReference>
<reference evidence="10 11" key="1">
    <citation type="journal article" date="2024" name="Chem. Sci.">
        <title>Discovery of megapolipeptins by genome mining of a Burkholderiales bacteria collection.</title>
        <authorList>
            <person name="Paulo B.S."/>
            <person name="Recchia M.J.J."/>
            <person name="Lee S."/>
            <person name="Fergusson C.H."/>
            <person name="Romanowski S.B."/>
            <person name="Hernandez A."/>
            <person name="Krull N."/>
            <person name="Liu D.Y."/>
            <person name="Cavanagh H."/>
            <person name="Bos A."/>
            <person name="Gray C.A."/>
            <person name="Murphy B.T."/>
            <person name="Linington R.G."/>
            <person name="Eustaquio A.S."/>
        </authorList>
    </citation>
    <scope>NUCLEOTIDE SEQUENCE [LARGE SCALE GENOMIC DNA]</scope>
    <source>
        <strain evidence="10 11">RL21-008-BIB-B</strain>
    </source>
</reference>
<evidence type="ECO:0000256" key="6">
    <source>
        <dbReference type="ARBA" id="ARBA00022692"/>
    </source>
</evidence>
<keyword evidence="7 9" id="KW-1133">Transmembrane helix</keyword>
<evidence type="ECO:0000256" key="3">
    <source>
        <dbReference type="ARBA" id="ARBA00006263"/>
    </source>
</evidence>
<keyword evidence="11" id="KW-1185">Reference proteome</keyword>
<evidence type="ECO:0000256" key="2">
    <source>
        <dbReference type="ARBA" id="ARBA00004953"/>
    </source>
</evidence>
<evidence type="ECO:0000256" key="9">
    <source>
        <dbReference type="HAMAP-Rule" id="MF_00024"/>
    </source>
</evidence>
<feature type="transmembrane region" description="Helical" evidence="9">
    <location>
        <begin position="83"/>
        <end position="103"/>
    </location>
</feature>
<accession>A0ABW8Z966</accession>
<comment type="subcellular location">
    <subcellularLocation>
        <location evidence="1 9">Cell membrane</location>
        <topology evidence="1 9">Multi-pass membrane protein</topology>
    </subcellularLocation>
</comment>
<name>A0ABW8Z966_9BURK</name>
<comment type="caution">
    <text evidence="10">The sequence shown here is derived from an EMBL/GenBank/DDBJ whole genome shotgun (WGS) entry which is preliminary data.</text>
</comment>
<dbReference type="RefSeq" id="WP_408168729.1">
    <property type="nucleotide sequence ID" value="NZ_JAQQFR010000009.1"/>
</dbReference>
<evidence type="ECO:0000313" key="10">
    <source>
        <dbReference type="EMBL" id="MFL9879654.1"/>
    </source>
</evidence>
<organism evidence="10 11">
    <name type="scientific">Herbaspirillum rhizosphaerae</name>
    <dbReference type="NCBI Taxonomy" id="346179"/>
    <lineage>
        <taxon>Bacteria</taxon>
        <taxon>Pseudomonadati</taxon>
        <taxon>Pseudomonadota</taxon>
        <taxon>Betaproteobacteria</taxon>
        <taxon>Burkholderiales</taxon>
        <taxon>Oxalobacteraceae</taxon>
        <taxon>Herbaspirillum</taxon>
    </lineage>
</organism>